<feature type="region of interest" description="Disordered" evidence="1">
    <location>
        <begin position="107"/>
        <end position="126"/>
    </location>
</feature>
<dbReference type="Proteomes" id="UP000054047">
    <property type="component" value="Unassembled WGS sequence"/>
</dbReference>
<name>A0A0C2G5X9_9BILA</name>
<evidence type="ECO:0000256" key="1">
    <source>
        <dbReference type="SAM" id="MobiDB-lite"/>
    </source>
</evidence>
<reference evidence="2 3" key="1">
    <citation type="submission" date="2013-12" db="EMBL/GenBank/DDBJ databases">
        <title>Draft genome of the parsitic nematode Ancylostoma duodenale.</title>
        <authorList>
            <person name="Mitreva M."/>
        </authorList>
    </citation>
    <scope>NUCLEOTIDE SEQUENCE [LARGE SCALE GENOMIC DNA]</scope>
    <source>
        <strain evidence="2 3">Zhejiang</strain>
    </source>
</reference>
<dbReference type="AlphaFoldDB" id="A0A0C2G5X9"/>
<dbReference type="GO" id="GO:0007264">
    <property type="term" value="P:small GTPase-mediated signal transduction"/>
    <property type="evidence" value="ECO:0007669"/>
    <property type="project" value="InterPro"/>
</dbReference>
<protein>
    <submittedName>
        <fullName evidence="2">Uncharacterized protein</fullName>
    </submittedName>
</protein>
<dbReference type="OrthoDB" id="5866984at2759"/>
<evidence type="ECO:0000313" key="2">
    <source>
        <dbReference type="EMBL" id="KIH56370.1"/>
    </source>
</evidence>
<gene>
    <name evidence="2" type="ORF">ANCDUO_13451</name>
</gene>
<accession>A0A0C2G5X9</accession>
<dbReference type="GO" id="GO:0005085">
    <property type="term" value="F:guanyl-nucleotide exchange factor activity"/>
    <property type="evidence" value="ECO:0007669"/>
    <property type="project" value="InterPro"/>
</dbReference>
<organism evidence="2 3">
    <name type="scientific">Ancylostoma duodenale</name>
    <dbReference type="NCBI Taxonomy" id="51022"/>
    <lineage>
        <taxon>Eukaryota</taxon>
        <taxon>Metazoa</taxon>
        <taxon>Ecdysozoa</taxon>
        <taxon>Nematoda</taxon>
        <taxon>Chromadorea</taxon>
        <taxon>Rhabditida</taxon>
        <taxon>Rhabditina</taxon>
        <taxon>Rhabditomorpha</taxon>
        <taxon>Strongyloidea</taxon>
        <taxon>Ancylostomatidae</taxon>
        <taxon>Ancylostomatinae</taxon>
        <taxon>Ancylostoma</taxon>
    </lineage>
</organism>
<dbReference type="PANTHER" id="PTHR23317">
    <property type="entry name" value="DEDICATOR OF CYTOKINESIS DOCK"/>
    <property type="match status" value="1"/>
</dbReference>
<dbReference type="EMBL" id="KN735842">
    <property type="protein sequence ID" value="KIH56370.1"/>
    <property type="molecule type" value="Genomic_DNA"/>
</dbReference>
<proteinExistence type="predicted"/>
<dbReference type="PANTHER" id="PTHR23317:SF76">
    <property type="entry name" value="LD20667P"/>
    <property type="match status" value="1"/>
</dbReference>
<sequence>MLCICKRFELKLSIKSFVCRAISVIHNLLSTHEADSRLTDPGIRSRVASLYLPLVTIVLDVAEQIHDPFVNTTTVTNNFTSDDPLCSSTSPGVNPKVALAIAGIGSAISPPRSPTGARKSKTPDPSKATLSLELSRQLLACFCWVLKNVDGSALRHWVRELPPTRLTQLLNVLQLCVSCFEYKPAKSGEVVTNGIDPDETLTDCVVTRRDGVRWRVGPPSASEGDSRRTSSLLFEDETLLEAALCTEVVLCVLDTLETIIRVISMPGSDHLHFALPMVLKGMVRDVFIAHKCSEHSKLILLQMHMFACNQSVQALECIFVSQRTLVKKFSDVIFEQVNCYEAEQCGELCLQLLRHCASRLPAVRSQVLRDSSVVVVQLFSYQFRGFRLQLACIC</sequence>
<dbReference type="InterPro" id="IPR026791">
    <property type="entry name" value="DOCK"/>
</dbReference>
<evidence type="ECO:0000313" key="3">
    <source>
        <dbReference type="Proteomes" id="UP000054047"/>
    </source>
</evidence>
<keyword evidence="3" id="KW-1185">Reference proteome</keyword>